<name>X1UAU1_9ZZZZ</name>
<dbReference type="GO" id="GO:0006284">
    <property type="term" value="P:base-excision repair"/>
    <property type="evidence" value="ECO:0007669"/>
    <property type="project" value="TreeGrafter"/>
</dbReference>
<dbReference type="Gene3D" id="3.20.20.150">
    <property type="entry name" value="Divalent-metal-dependent TIM barrel enzymes"/>
    <property type="match status" value="1"/>
</dbReference>
<gene>
    <name evidence="2" type="ORF">S12H4_37628</name>
</gene>
<dbReference type="PANTHER" id="PTHR21445">
    <property type="entry name" value="ENDONUCLEASE IV ENDODEOXYRIBONUCLEASE IV"/>
    <property type="match status" value="1"/>
</dbReference>
<evidence type="ECO:0000256" key="1">
    <source>
        <dbReference type="SAM" id="MobiDB-lite"/>
    </source>
</evidence>
<dbReference type="GO" id="GO:0003906">
    <property type="term" value="F:DNA-(apurinic or apyrimidinic site) endonuclease activity"/>
    <property type="evidence" value="ECO:0007669"/>
    <property type="project" value="TreeGrafter"/>
</dbReference>
<proteinExistence type="predicted"/>
<comment type="caution">
    <text evidence="2">The sequence shown here is derived from an EMBL/GenBank/DDBJ whole genome shotgun (WGS) entry which is preliminary data.</text>
</comment>
<dbReference type="GO" id="GO:0003677">
    <property type="term" value="F:DNA binding"/>
    <property type="evidence" value="ECO:0007669"/>
    <property type="project" value="InterPro"/>
</dbReference>
<dbReference type="AlphaFoldDB" id="X1UAU1"/>
<dbReference type="InterPro" id="IPR036237">
    <property type="entry name" value="Xyl_isomerase-like_sf"/>
</dbReference>
<dbReference type="GO" id="GO:0008081">
    <property type="term" value="F:phosphoric diester hydrolase activity"/>
    <property type="evidence" value="ECO:0007669"/>
    <property type="project" value="TreeGrafter"/>
</dbReference>
<feature type="region of interest" description="Disordered" evidence="1">
    <location>
        <begin position="41"/>
        <end position="67"/>
    </location>
</feature>
<dbReference type="EMBL" id="BARW01022572">
    <property type="protein sequence ID" value="GAJ00722.1"/>
    <property type="molecule type" value="Genomic_DNA"/>
</dbReference>
<evidence type="ECO:0008006" key="3">
    <source>
        <dbReference type="Google" id="ProtNLM"/>
    </source>
</evidence>
<dbReference type="PANTHER" id="PTHR21445:SF0">
    <property type="entry name" value="APURINIC-APYRIMIDINIC ENDONUCLEASE"/>
    <property type="match status" value="1"/>
</dbReference>
<reference evidence="2" key="1">
    <citation type="journal article" date="2014" name="Front. Microbiol.">
        <title>High frequency of phylogenetically diverse reductive dehalogenase-homologous genes in deep subseafloor sedimentary metagenomes.</title>
        <authorList>
            <person name="Kawai M."/>
            <person name="Futagami T."/>
            <person name="Toyoda A."/>
            <person name="Takaki Y."/>
            <person name="Nishi S."/>
            <person name="Hori S."/>
            <person name="Arai W."/>
            <person name="Tsubouchi T."/>
            <person name="Morono Y."/>
            <person name="Uchiyama I."/>
            <person name="Ito T."/>
            <person name="Fujiyama A."/>
            <person name="Inagaki F."/>
            <person name="Takami H."/>
        </authorList>
    </citation>
    <scope>NUCLEOTIDE SEQUENCE</scope>
    <source>
        <strain evidence="2">Expedition CK06-06</strain>
    </source>
</reference>
<dbReference type="InterPro" id="IPR001719">
    <property type="entry name" value="AP_endonuc_2"/>
</dbReference>
<sequence>REQGSRVDRHEGIGQGAIGRAAFKLLVTHPKLKKIPLILETPKEGDDGKPDPQNDIRNLKLLRRLES</sequence>
<protein>
    <recommendedName>
        <fullName evidence="3">Xylose isomerase-like TIM barrel domain-containing protein</fullName>
    </recommendedName>
</protein>
<dbReference type="SUPFAM" id="SSF51658">
    <property type="entry name" value="Xylose isomerase-like"/>
    <property type="match status" value="1"/>
</dbReference>
<organism evidence="2">
    <name type="scientific">marine sediment metagenome</name>
    <dbReference type="NCBI Taxonomy" id="412755"/>
    <lineage>
        <taxon>unclassified sequences</taxon>
        <taxon>metagenomes</taxon>
        <taxon>ecological metagenomes</taxon>
    </lineage>
</organism>
<feature type="non-terminal residue" evidence="2">
    <location>
        <position position="1"/>
    </location>
</feature>
<accession>X1UAU1</accession>
<evidence type="ECO:0000313" key="2">
    <source>
        <dbReference type="EMBL" id="GAJ00722.1"/>
    </source>
</evidence>
<dbReference type="GO" id="GO:0008270">
    <property type="term" value="F:zinc ion binding"/>
    <property type="evidence" value="ECO:0007669"/>
    <property type="project" value="InterPro"/>
</dbReference>